<keyword evidence="1" id="KW-0245">EGF-like domain</keyword>
<dbReference type="EMBL" id="JAIWYP010000008">
    <property type="protein sequence ID" value="KAH3782741.1"/>
    <property type="molecule type" value="Genomic_DNA"/>
</dbReference>
<evidence type="ECO:0000256" key="3">
    <source>
        <dbReference type="ARBA" id="ARBA00023180"/>
    </source>
</evidence>
<sequence length="153" mass="17765">MNSFCHCPEPFYGRCCEKKVRHRTCGTIRHGTWMASGCHLCHCFDGNMRCKATTIPGCEQQRYVEGYENNPDYLVDLESRIPNADDFYQEYEYKESDVHSAHDNRYWLVGSFVVERLREAWPEPEHFFMASVAATGSVQSMLKLPFMIACEES</sequence>
<keyword evidence="3" id="KW-0325">Glycoprotein</keyword>
<accession>A0A9D4EQN6</accession>
<proteinExistence type="predicted"/>
<dbReference type="Pfam" id="PF09443">
    <property type="entry name" value="CFC"/>
    <property type="match status" value="1"/>
</dbReference>
<dbReference type="InterPro" id="IPR019011">
    <property type="entry name" value="Cryptic/Cripto_CFC-dom"/>
</dbReference>
<evidence type="ECO:0000256" key="2">
    <source>
        <dbReference type="ARBA" id="ARBA00023157"/>
    </source>
</evidence>
<keyword evidence="6" id="KW-1185">Reference proteome</keyword>
<dbReference type="AlphaFoldDB" id="A0A9D4EQN6"/>
<evidence type="ECO:0000313" key="6">
    <source>
        <dbReference type="Proteomes" id="UP000828390"/>
    </source>
</evidence>
<evidence type="ECO:0000256" key="1">
    <source>
        <dbReference type="ARBA" id="ARBA00022536"/>
    </source>
</evidence>
<name>A0A9D4EQN6_DREPO</name>
<comment type="caution">
    <text evidence="5">The sequence shown here is derived from an EMBL/GenBank/DDBJ whole genome shotgun (WGS) entry which is preliminary data.</text>
</comment>
<evidence type="ECO:0000259" key="4">
    <source>
        <dbReference type="Pfam" id="PF09443"/>
    </source>
</evidence>
<gene>
    <name evidence="5" type="ORF">DPMN_160660</name>
</gene>
<organism evidence="5 6">
    <name type="scientific">Dreissena polymorpha</name>
    <name type="common">Zebra mussel</name>
    <name type="synonym">Mytilus polymorpha</name>
    <dbReference type="NCBI Taxonomy" id="45954"/>
    <lineage>
        <taxon>Eukaryota</taxon>
        <taxon>Metazoa</taxon>
        <taxon>Spiralia</taxon>
        <taxon>Lophotrochozoa</taxon>
        <taxon>Mollusca</taxon>
        <taxon>Bivalvia</taxon>
        <taxon>Autobranchia</taxon>
        <taxon>Heteroconchia</taxon>
        <taxon>Euheterodonta</taxon>
        <taxon>Imparidentia</taxon>
        <taxon>Neoheterodontei</taxon>
        <taxon>Myida</taxon>
        <taxon>Dreissenoidea</taxon>
        <taxon>Dreissenidae</taxon>
        <taxon>Dreissena</taxon>
    </lineage>
</organism>
<protein>
    <recommendedName>
        <fullName evidence="4">Cryptic/Cripto CFC domain-containing protein</fullName>
    </recommendedName>
</protein>
<reference evidence="5" key="1">
    <citation type="journal article" date="2019" name="bioRxiv">
        <title>The Genome of the Zebra Mussel, Dreissena polymorpha: A Resource for Invasive Species Research.</title>
        <authorList>
            <person name="McCartney M.A."/>
            <person name="Auch B."/>
            <person name="Kono T."/>
            <person name="Mallez S."/>
            <person name="Zhang Y."/>
            <person name="Obille A."/>
            <person name="Becker A."/>
            <person name="Abrahante J.E."/>
            <person name="Garbe J."/>
            <person name="Badalamenti J.P."/>
            <person name="Herman A."/>
            <person name="Mangelson H."/>
            <person name="Liachko I."/>
            <person name="Sullivan S."/>
            <person name="Sone E.D."/>
            <person name="Koren S."/>
            <person name="Silverstein K.A.T."/>
            <person name="Beckman K.B."/>
            <person name="Gohl D.M."/>
        </authorList>
    </citation>
    <scope>NUCLEOTIDE SEQUENCE</scope>
    <source>
        <strain evidence="5">Duluth1</strain>
        <tissue evidence="5">Whole animal</tissue>
    </source>
</reference>
<dbReference type="Proteomes" id="UP000828390">
    <property type="component" value="Unassembled WGS sequence"/>
</dbReference>
<keyword evidence="2" id="KW-1015">Disulfide bond</keyword>
<dbReference type="SUPFAM" id="SSF57196">
    <property type="entry name" value="EGF/Laminin"/>
    <property type="match status" value="1"/>
</dbReference>
<reference evidence="5" key="2">
    <citation type="submission" date="2020-11" db="EMBL/GenBank/DDBJ databases">
        <authorList>
            <person name="McCartney M.A."/>
            <person name="Auch B."/>
            <person name="Kono T."/>
            <person name="Mallez S."/>
            <person name="Becker A."/>
            <person name="Gohl D.M."/>
            <person name="Silverstein K.A.T."/>
            <person name="Koren S."/>
            <person name="Bechman K.B."/>
            <person name="Herman A."/>
            <person name="Abrahante J.E."/>
            <person name="Garbe J."/>
        </authorList>
    </citation>
    <scope>NUCLEOTIDE SEQUENCE</scope>
    <source>
        <strain evidence="5">Duluth1</strain>
        <tissue evidence="5">Whole animal</tissue>
    </source>
</reference>
<evidence type="ECO:0000313" key="5">
    <source>
        <dbReference type="EMBL" id="KAH3782741.1"/>
    </source>
</evidence>
<feature type="domain" description="Cryptic/Cripto CFC" evidence="4">
    <location>
        <begin position="25"/>
        <end position="58"/>
    </location>
</feature>